<name>A0A367LIE9_9HYPO</name>
<evidence type="ECO:0000313" key="2">
    <source>
        <dbReference type="EMBL" id="RCI14180.1"/>
    </source>
</evidence>
<dbReference type="Proteomes" id="UP000253664">
    <property type="component" value="Unassembled WGS sequence"/>
</dbReference>
<evidence type="ECO:0000313" key="3">
    <source>
        <dbReference type="Proteomes" id="UP000253664"/>
    </source>
</evidence>
<comment type="caution">
    <text evidence="2">The sequence shown here is derived from an EMBL/GenBank/DDBJ whole genome shotgun (WGS) entry which is preliminary data.</text>
</comment>
<accession>A0A367LIE9</accession>
<sequence length="425" mass="46129">MQEVSQGGRSGGEREASATPAYDQYLVLRFSTIPTNLGCPDDNTWYVSHLAKIAHLLQQPGRRPGRGEWTRLAAAWPKGPGDQGTLPYGLRNSVVIEETVKDFCRNRKVTWNEKDFSEENKMAGFCQERLFGGWRGSEICCGALRPCASLPPPSGSQSTQSRVETWICPFNGRLNDFPLPVVVVFSSSFLLDSVAGSNSSLVLEINHTRPTLRCIDEAHQNDIDSFRAHLPVSSLVTTGAADSPPADTALEPAQIMRVPPLLALLMAPPTADATMLELPIQLIKGEMMSGTRRIGSAAYAPLLASPSSLSLRPVASPARDGTLRHSKPQPHVLSEPLAGAATGKRTVSAGPSVVLVNRCRGGCGRLQPTGSIPAQHWGLFVGERLMEAVWALKEMIRDTNQVESRRLWSRGWASPPRSSLRLARG</sequence>
<feature type="region of interest" description="Disordered" evidence="1">
    <location>
        <begin position="313"/>
        <end position="339"/>
    </location>
</feature>
<reference evidence="2 3" key="1">
    <citation type="journal article" date="2015" name="BMC Genomics">
        <title>Insights from the genome of Ophiocordyceps polyrhachis-furcata to pathogenicity and host specificity in insect fungi.</title>
        <authorList>
            <person name="Wichadakul D."/>
            <person name="Kobmoo N."/>
            <person name="Ingsriswang S."/>
            <person name="Tangphatsornruang S."/>
            <person name="Chantasingh D."/>
            <person name="Luangsa-ard J.J."/>
            <person name="Eurwilaichitr L."/>
        </authorList>
    </citation>
    <scope>NUCLEOTIDE SEQUENCE [LARGE SCALE GENOMIC DNA]</scope>
    <source>
        <strain evidence="2 3">BCC 54312</strain>
    </source>
</reference>
<dbReference type="AlphaFoldDB" id="A0A367LIE9"/>
<evidence type="ECO:0000256" key="1">
    <source>
        <dbReference type="SAM" id="MobiDB-lite"/>
    </source>
</evidence>
<proteinExistence type="predicted"/>
<keyword evidence="3" id="KW-1185">Reference proteome</keyword>
<organism evidence="2 3">
    <name type="scientific">Ophiocordyceps polyrhachis-furcata BCC 54312</name>
    <dbReference type="NCBI Taxonomy" id="1330021"/>
    <lineage>
        <taxon>Eukaryota</taxon>
        <taxon>Fungi</taxon>
        <taxon>Dikarya</taxon>
        <taxon>Ascomycota</taxon>
        <taxon>Pezizomycotina</taxon>
        <taxon>Sordariomycetes</taxon>
        <taxon>Hypocreomycetidae</taxon>
        <taxon>Hypocreales</taxon>
        <taxon>Ophiocordycipitaceae</taxon>
        <taxon>Ophiocordyceps</taxon>
    </lineage>
</organism>
<dbReference type="EMBL" id="LKCN02000004">
    <property type="protein sequence ID" value="RCI14180.1"/>
    <property type="molecule type" value="Genomic_DNA"/>
</dbReference>
<gene>
    <name evidence="2" type="ORF">L249_6077</name>
</gene>
<protein>
    <submittedName>
        <fullName evidence="2">Uncharacterized protein</fullName>
    </submittedName>
</protein>